<feature type="region of interest" description="Disordered" evidence="1">
    <location>
        <begin position="119"/>
        <end position="140"/>
    </location>
</feature>
<dbReference type="EMBL" id="CAMPGE010005246">
    <property type="protein sequence ID" value="CAI2364096.1"/>
    <property type="molecule type" value="Genomic_DNA"/>
</dbReference>
<sequence length="376" mass="42679">MESKTQRDGRSFEGLLENFQCSLGSIRMIDSLILKSNLGPYFKVVDNGKAFKRTNSLAGIRSQFGSQQKIDNSTLKPKSTAKSSIFDYGRDKKKKSYSMEKIGRLKKINFKNLLKNTDVPMKEEEDQKNSKSSKVSVGHRKPRQFVSLNSFFTKKISSSKYRRMHQSKRQKGRKSQNTQRKTLRNEILTLNNDLAMIDLNNRLTKTKNPNSPPSGSNKGKFEYKVSMLEVNKESIKNKIKKLDKGFGKQALKFSMKQRPSTTTNSKTRRSLMEPKSLIGAKDTSGKEYPLFRKTTHESPQITKAKFSETGERKSISALRPGSDNSYLNVNFSLASSQSKFPDFNNSTRIIFLPMNGGSQAYSLVTGIPRSDPRFEL</sequence>
<protein>
    <submittedName>
        <fullName evidence="2">Uncharacterized protein</fullName>
    </submittedName>
</protein>
<name>A0AAD1XAT7_EUPCR</name>
<gene>
    <name evidence="2" type="ORF">ECRASSUSDP1_LOCUS5437</name>
</gene>
<organism evidence="2 3">
    <name type="scientific">Euplotes crassus</name>
    <dbReference type="NCBI Taxonomy" id="5936"/>
    <lineage>
        <taxon>Eukaryota</taxon>
        <taxon>Sar</taxon>
        <taxon>Alveolata</taxon>
        <taxon>Ciliophora</taxon>
        <taxon>Intramacronucleata</taxon>
        <taxon>Spirotrichea</taxon>
        <taxon>Hypotrichia</taxon>
        <taxon>Euplotida</taxon>
        <taxon>Euplotidae</taxon>
        <taxon>Moneuplotes</taxon>
    </lineage>
</organism>
<reference evidence="2" key="1">
    <citation type="submission" date="2023-07" db="EMBL/GenBank/DDBJ databases">
        <authorList>
            <consortium name="AG Swart"/>
            <person name="Singh M."/>
            <person name="Singh A."/>
            <person name="Seah K."/>
            <person name="Emmerich C."/>
        </authorList>
    </citation>
    <scope>NUCLEOTIDE SEQUENCE</scope>
    <source>
        <strain evidence="2">DP1</strain>
    </source>
</reference>
<keyword evidence="3" id="KW-1185">Reference proteome</keyword>
<feature type="compositionally biased region" description="Basic and acidic residues" evidence="1">
    <location>
        <begin position="120"/>
        <end position="129"/>
    </location>
</feature>
<feature type="region of interest" description="Disordered" evidence="1">
    <location>
        <begin position="297"/>
        <end position="317"/>
    </location>
</feature>
<feature type="compositionally biased region" description="Basic and acidic residues" evidence="1">
    <location>
        <begin position="305"/>
        <end position="314"/>
    </location>
</feature>
<accession>A0AAD1XAT7</accession>
<dbReference type="AlphaFoldDB" id="A0AAD1XAT7"/>
<proteinExistence type="predicted"/>
<comment type="caution">
    <text evidence="2">The sequence shown here is derived from an EMBL/GenBank/DDBJ whole genome shotgun (WGS) entry which is preliminary data.</text>
</comment>
<feature type="region of interest" description="Disordered" evidence="1">
    <location>
        <begin position="157"/>
        <end position="185"/>
    </location>
</feature>
<evidence type="ECO:0000313" key="3">
    <source>
        <dbReference type="Proteomes" id="UP001295684"/>
    </source>
</evidence>
<feature type="compositionally biased region" description="Basic residues" evidence="1">
    <location>
        <begin position="160"/>
        <end position="174"/>
    </location>
</feature>
<dbReference type="Proteomes" id="UP001295684">
    <property type="component" value="Unassembled WGS sequence"/>
</dbReference>
<evidence type="ECO:0000313" key="2">
    <source>
        <dbReference type="EMBL" id="CAI2364096.1"/>
    </source>
</evidence>
<evidence type="ECO:0000256" key="1">
    <source>
        <dbReference type="SAM" id="MobiDB-lite"/>
    </source>
</evidence>